<dbReference type="RefSeq" id="YP_010669043.1">
    <property type="nucleotide sequence ID" value="NC_070959.1"/>
</dbReference>
<reference evidence="1 2" key="1">
    <citation type="submission" date="2020-03" db="EMBL/GenBank/DDBJ databases">
        <title>The Isolation and Genome Sequence of a Novel Cyanophage S-N03 from the Huanghai Sea, China.</title>
        <authorList>
            <person name="Jiang T."/>
        </authorList>
    </citation>
    <scope>NUCLEOTIDE SEQUENCE [LARGE SCALE GENOMIC DNA]</scope>
</reference>
<proteinExistence type="predicted"/>
<organism evidence="1 2">
    <name type="scientific">Synechococcus phage S-N03</name>
    <dbReference type="NCBI Taxonomy" id="2718943"/>
    <lineage>
        <taxon>Viruses</taxon>
        <taxon>Duplodnaviria</taxon>
        <taxon>Heunggongvirae</taxon>
        <taxon>Uroviricota</taxon>
        <taxon>Caudoviricetes</taxon>
        <taxon>Pantevenvirales</taxon>
        <taxon>Kyanoviridae</taxon>
        <taxon>Huanghaivirus</taxon>
        <taxon>Huanghaivirus snothree</taxon>
    </lineage>
</organism>
<protein>
    <submittedName>
        <fullName evidence="1">Uncharacterized protein</fullName>
    </submittedName>
</protein>
<accession>A0A6G8R5L1</accession>
<evidence type="ECO:0000313" key="1">
    <source>
        <dbReference type="EMBL" id="QIN96663.1"/>
    </source>
</evidence>
<dbReference type="Proteomes" id="UP000502617">
    <property type="component" value="Segment"/>
</dbReference>
<keyword evidence="2" id="KW-1185">Reference proteome</keyword>
<name>A0A6G8R5L1_9CAUD</name>
<evidence type="ECO:0000313" key="2">
    <source>
        <dbReference type="Proteomes" id="UP000502617"/>
    </source>
</evidence>
<dbReference type="KEGG" id="vg:77945197"/>
<dbReference type="EMBL" id="MT162466">
    <property type="protein sequence ID" value="QIN96663.1"/>
    <property type="molecule type" value="Genomic_DNA"/>
</dbReference>
<dbReference type="GeneID" id="77945197"/>
<sequence>MKRYEVEFKVGDTMYVTCVYASNIYRARFVAWDTHPAINQAPYSITQIRKV</sequence>